<reference evidence="2 3" key="1">
    <citation type="submission" date="2019-12" db="EMBL/GenBank/DDBJ databases">
        <authorList>
            <person name="Zhao J."/>
        </authorList>
    </citation>
    <scope>NUCLEOTIDE SEQUENCE [LARGE SCALE GENOMIC DNA]</scope>
    <source>
        <strain evidence="2 3">S-15</strain>
    </source>
</reference>
<name>A0A6N9NJQ0_9FLAO</name>
<dbReference type="NCBIfam" id="NF033710">
    <property type="entry name" value="T9SS_OM_PorV"/>
    <property type="match status" value="1"/>
</dbReference>
<dbReference type="InterPro" id="IPR047799">
    <property type="entry name" value="T9SS_OM_PorV"/>
</dbReference>
<dbReference type="Gene3D" id="2.40.160.60">
    <property type="entry name" value="Outer membrane protein transport protein (OMPP1/FadL/TodX)"/>
    <property type="match status" value="2"/>
</dbReference>
<proteinExistence type="predicted"/>
<feature type="domain" description="Type IX secretion system protein PorV" evidence="1">
    <location>
        <begin position="33"/>
        <end position="268"/>
    </location>
</feature>
<dbReference type="Pfam" id="PF19572">
    <property type="entry name" value="PorV"/>
    <property type="match status" value="1"/>
</dbReference>
<evidence type="ECO:0000313" key="2">
    <source>
        <dbReference type="EMBL" id="NBG66084.1"/>
    </source>
</evidence>
<accession>A0A6N9NJQ0</accession>
<dbReference type="InterPro" id="IPR045741">
    <property type="entry name" value="PorV"/>
</dbReference>
<evidence type="ECO:0000259" key="1">
    <source>
        <dbReference type="Pfam" id="PF19572"/>
    </source>
</evidence>
<dbReference type="AlphaFoldDB" id="A0A6N9NJQ0"/>
<sequence length="401" mass="43701">MKIKNIISFCVVFVFTIGISIGQNQFDRAQDVQLNTITTAVPFLQITPDSRSGAMGDAGVALSPDANSIHNNPSKLAFIENDFGASMSYSPWLRNLVPDINLAYVSIFKRIDARSTVAASLRYFSLGKIAFTGNDGQSLGDFNPNEFALDGTYASKLSDNFSVGVTARFIYSNLTQGQSESKAGIAGAADVSAYYQSERFRLGDYKAIFRAGLNVSNIGSKISYTESALSDFIPMNLRLGPSLTVDLDDYNQLTFLFDVNKLLVPTPPVYQDDGSGGIARDSEGNPIIAAGEDPDRGIASAIFGSFSDAPGGSEEELKELNYSVGLEYWYDQQFAVRMGYFYEDESKGDRQFFTVGLGLKLNVLGIDLAYLVGNKQRNPLANTVRLTLTANFDDLKKPKAE</sequence>
<evidence type="ECO:0000313" key="3">
    <source>
        <dbReference type="Proteomes" id="UP000470771"/>
    </source>
</evidence>
<dbReference type="EMBL" id="WWNE01000006">
    <property type="protein sequence ID" value="NBG66084.1"/>
    <property type="molecule type" value="Genomic_DNA"/>
</dbReference>
<dbReference type="NCBIfam" id="NF033709">
    <property type="entry name" value="PorV_fam"/>
    <property type="match status" value="1"/>
</dbReference>
<gene>
    <name evidence="2" type="primary">porV</name>
    <name evidence="2" type="ORF">GQN54_08125</name>
</gene>
<dbReference type="RefSeq" id="WP_160633028.1">
    <property type="nucleotide sequence ID" value="NZ_WWNE01000006.1"/>
</dbReference>
<dbReference type="Proteomes" id="UP000470771">
    <property type="component" value="Unassembled WGS sequence"/>
</dbReference>
<protein>
    <submittedName>
        <fullName evidence="2">Type IX secretion system outer membrane channel protein PorV</fullName>
    </submittedName>
</protein>
<organism evidence="2 3">
    <name type="scientific">Acidiluteibacter ferrifornacis</name>
    <dbReference type="NCBI Taxonomy" id="2692424"/>
    <lineage>
        <taxon>Bacteria</taxon>
        <taxon>Pseudomonadati</taxon>
        <taxon>Bacteroidota</taxon>
        <taxon>Flavobacteriia</taxon>
        <taxon>Flavobacteriales</taxon>
        <taxon>Cryomorphaceae</taxon>
        <taxon>Acidiluteibacter</taxon>
    </lineage>
</organism>
<dbReference type="SUPFAM" id="SSF56935">
    <property type="entry name" value="Porins"/>
    <property type="match status" value="1"/>
</dbReference>
<comment type="caution">
    <text evidence="2">The sequence shown here is derived from an EMBL/GenBank/DDBJ whole genome shotgun (WGS) entry which is preliminary data.</text>
</comment>
<keyword evidence="3" id="KW-1185">Reference proteome</keyword>